<dbReference type="AlphaFoldDB" id="A0A0J7IF03"/>
<organism evidence="1 2">
    <name type="scientific">Chryseobacterium angstadtii</name>
    <dbReference type="NCBI Taxonomy" id="558151"/>
    <lineage>
        <taxon>Bacteria</taxon>
        <taxon>Pseudomonadati</taxon>
        <taxon>Bacteroidota</taxon>
        <taxon>Flavobacteriia</taxon>
        <taxon>Flavobacteriales</taxon>
        <taxon>Weeksellaceae</taxon>
        <taxon>Chryseobacterium group</taxon>
        <taxon>Chryseobacterium</taxon>
    </lineage>
</organism>
<protein>
    <recommendedName>
        <fullName evidence="3">Sugar-binding protein</fullName>
    </recommendedName>
</protein>
<gene>
    <name evidence="1" type="ORF">ACM46_09990</name>
</gene>
<name>A0A0J7IF03_9FLAO</name>
<dbReference type="PATRIC" id="fig|558151.6.peg.2109"/>
<keyword evidence="2" id="KW-1185">Reference proteome</keyword>
<dbReference type="STRING" id="558151.ACM46_09990"/>
<reference evidence="1 2" key="1">
    <citation type="journal article" date="2013" name="Int. J. Syst. Evol. Microbiol.">
        <title>Chryseobacterium angstadtii sp. nov., isolated from a newt tank.</title>
        <authorList>
            <person name="Kirk K.E."/>
            <person name="Hoffman J.A."/>
            <person name="Smith K.A."/>
            <person name="Strahan B.L."/>
            <person name="Failor K.C."/>
            <person name="Krebs J.E."/>
            <person name="Gale A.N."/>
            <person name="Do T.D."/>
            <person name="Sontag T.C."/>
            <person name="Batties A.M."/>
            <person name="Mistiszyn K."/>
            <person name="Newman J.D."/>
        </authorList>
    </citation>
    <scope>NUCLEOTIDE SEQUENCE [LARGE SCALE GENOMIC DNA]</scope>
    <source>
        <strain evidence="1 2">KM</strain>
    </source>
</reference>
<dbReference type="Proteomes" id="UP000036261">
    <property type="component" value="Unassembled WGS sequence"/>
</dbReference>
<sequence>MPSPVPSLSAITNYTDTPRSLASGIPEISFPLLSIPGYGGSGFGLQLGYNPLNVSPSDAAGEVGTGWFMSKGGAISRQINGNLDEVFQNTASAHYEKNVFDDEYYYNFPGFSGKFKIERDTEQNTFRLVDLSPLNHVKITYTKQSNTATLIVDSFTITDDEGNTYYFNDYSVAAVYDSFYQTVGASGLEYKSAFFLTRITNANGLETANFTYQKNTKYDTDNTTLLYKSCQLQKINTASGNIEIVYDYDQTLEKTMNDPYSIKKVMLNNFYGKVAEYVFEYSYPFPLNPGTATDKKRQLDRIKKMDGQNILEETAFFYNPPSLENPNFVSCQGSVVVNPPGVLSKIVHPTKGTTQYIYESSETYADRSSPAFLESLTQYYISSCIQDQPNFLDFQFSTNQTLTYSFTIPGDPSKKKAFWVNYGDVYTDIDPNTGEPILLPPVPENKRITYTLKRGNEVLTANQKGSNKEFLNYPGQYTVTINVPLRHGQVSFFLSELVPKPGPYRNASPVYSGYRINSIKKYLNDTSSIPVTAVSYSYDDSSIPNASSGYTSIDGKILFKNVKVTEGTGKGYTRYYFKTDKDYPSYFTTINGNQASFQPYYNLLKSGILDKKEVYSESNQLIGKDNYEYTFSTASDVDYYMDSGFYSKTAFISQTKNMSFVYPSGSGSSSLQSSSENTVRADNYKLSYSKTIASDGLVTEGFYKYAQDKNQTKLLAANMTGLLLESEVKEDGKTTGKSETKFDNGTNVYPTSVMGYNIQTQSNFTASTLDVYDDKGNLVQITGKNGVPTTTIWGYYQTLPIAVISGAAYSQISSLSTVTAAVAASNLDRDNPANEPALIQALENLRKDPALKNYGVTATTYDPLVGVTQSISANGIRTVNVYDKAGRLIRIKNAEGETLQENQYNYKH</sequence>
<comment type="caution">
    <text evidence="1">The sequence shown here is derived from an EMBL/GenBank/DDBJ whole genome shotgun (WGS) entry which is preliminary data.</text>
</comment>
<dbReference type="EMBL" id="LFND01000003">
    <property type="protein sequence ID" value="KMQ64579.1"/>
    <property type="molecule type" value="Genomic_DNA"/>
</dbReference>
<evidence type="ECO:0000313" key="1">
    <source>
        <dbReference type="EMBL" id="KMQ64579.1"/>
    </source>
</evidence>
<evidence type="ECO:0000313" key="2">
    <source>
        <dbReference type="Proteomes" id="UP000036261"/>
    </source>
</evidence>
<proteinExistence type="predicted"/>
<accession>A0A0J7IF03</accession>
<evidence type="ECO:0008006" key="3">
    <source>
        <dbReference type="Google" id="ProtNLM"/>
    </source>
</evidence>